<feature type="domain" description="ExoI SH3-like" evidence="15">
    <location>
        <begin position="198"/>
        <end position="351"/>
    </location>
</feature>
<dbReference type="RefSeq" id="WP_386718231.1">
    <property type="nucleotide sequence ID" value="NZ_JBHRSZ010000002.1"/>
</dbReference>
<comment type="catalytic activity">
    <reaction evidence="1 14">
        <text>Exonucleolytic cleavage in the 3'- to 5'-direction to yield nucleoside 5'-phosphates.</text>
        <dbReference type="EC" id="3.1.11.1"/>
    </reaction>
</comment>
<evidence type="ECO:0000256" key="10">
    <source>
        <dbReference type="ARBA" id="ARBA00022842"/>
    </source>
</evidence>
<evidence type="ECO:0000256" key="1">
    <source>
        <dbReference type="ARBA" id="ARBA00000563"/>
    </source>
</evidence>
<keyword evidence="18" id="KW-1185">Reference proteome</keyword>
<dbReference type="Gene3D" id="3.30.420.10">
    <property type="entry name" value="Ribonuclease H-like superfamily/Ribonuclease H"/>
    <property type="match status" value="1"/>
</dbReference>
<dbReference type="InterPro" id="IPR058561">
    <property type="entry name" value="Exonuc_1_C"/>
</dbReference>
<dbReference type="Pfam" id="PF08411">
    <property type="entry name" value="ExoI_SH3"/>
    <property type="match status" value="1"/>
</dbReference>
<dbReference type="InterPro" id="IPR023607">
    <property type="entry name" value="Exodeoxyribonuclease_I"/>
</dbReference>
<dbReference type="InterPro" id="IPR022894">
    <property type="entry name" value="Oligoribonuclease"/>
</dbReference>
<dbReference type="Pfam" id="PF00929">
    <property type="entry name" value="RNase_T"/>
    <property type="match status" value="1"/>
</dbReference>
<evidence type="ECO:0000256" key="8">
    <source>
        <dbReference type="ARBA" id="ARBA00022801"/>
    </source>
</evidence>
<keyword evidence="9 14" id="KW-0269">Exonuclease</keyword>
<proteinExistence type="predicted"/>
<evidence type="ECO:0000256" key="12">
    <source>
        <dbReference type="ARBA" id="ARBA00023204"/>
    </source>
</evidence>
<dbReference type="GO" id="GO:0008310">
    <property type="term" value="F:single-stranded DNA 3'-5' DNA exonuclease activity"/>
    <property type="evidence" value="ECO:0007669"/>
    <property type="project" value="UniProtKB-EC"/>
</dbReference>
<keyword evidence="8 14" id="KW-0378">Hydrolase</keyword>
<dbReference type="PANTHER" id="PTHR11046">
    <property type="entry name" value="OLIGORIBONUCLEASE, MITOCHONDRIAL"/>
    <property type="match status" value="1"/>
</dbReference>
<evidence type="ECO:0000256" key="9">
    <source>
        <dbReference type="ARBA" id="ARBA00022839"/>
    </source>
</evidence>
<evidence type="ECO:0000259" key="16">
    <source>
        <dbReference type="PROSITE" id="PS51785"/>
    </source>
</evidence>
<comment type="subunit">
    <text evidence="13">Monomer. Interacts with ssb (via C-terminus); this interaction stimulates the exonuclease activity by recruiting the enzyme to its substrate.</text>
</comment>
<dbReference type="SUPFAM" id="SSF53098">
    <property type="entry name" value="Ribonuclease H-like"/>
    <property type="match status" value="1"/>
</dbReference>
<dbReference type="Proteomes" id="UP001595476">
    <property type="component" value="Unassembled WGS sequence"/>
</dbReference>
<dbReference type="Gene3D" id="1.20.1280.70">
    <property type="entry name" value="Exonuclease ExoI, domain 3"/>
    <property type="match status" value="1"/>
</dbReference>
<evidence type="ECO:0000256" key="5">
    <source>
        <dbReference type="ARBA" id="ARBA00022722"/>
    </source>
</evidence>
<evidence type="ECO:0000256" key="4">
    <source>
        <dbReference type="ARBA" id="ARBA00019900"/>
    </source>
</evidence>
<keyword evidence="6" id="KW-0479">Metal-binding</keyword>
<evidence type="ECO:0000256" key="11">
    <source>
        <dbReference type="ARBA" id="ARBA00023125"/>
    </source>
</evidence>
<feature type="domain" description="ExoI C-terminal" evidence="16">
    <location>
        <begin position="353"/>
        <end position="475"/>
    </location>
</feature>
<keyword evidence="7 14" id="KW-0227">DNA damage</keyword>
<dbReference type="InterPro" id="IPR036397">
    <property type="entry name" value="RNaseH_sf"/>
</dbReference>
<dbReference type="PANTHER" id="PTHR11046:SF11">
    <property type="entry name" value="EXODEOXYRIBONUCLEASE I"/>
    <property type="match status" value="1"/>
</dbReference>
<keyword evidence="10" id="KW-0460">Magnesium</keyword>
<keyword evidence="12 14" id="KW-0234">DNA repair</keyword>
<dbReference type="InterPro" id="IPR034747">
    <property type="entry name" value="EXOI_SH3"/>
</dbReference>
<dbReference type="Gene3D" id="3.30.1520.20">
    <property type="entry name" value="Exonuclease ExoI, domain 2"/>
    <property type="match status" value="1"/>
</dbReference>
<dbReference type="InterPro" id="IPR038649">
    <property type="entry name" value="EXOI_SH3_sf"/>
</dbReference>
<comment type="caution">
    <text evidence="17">The sequence shown here is derived from an EMBL/GenBank/DDBJ whole genome shotgun (WGS) entry which is preliminary data.</text>
</comment>
<keyword evidence="5 14" id="KW-0540">Nuclease</keyword>
<evidence type="ECO:0000256" key="13">
    <source>
        <dbReference type="ARBA" id="ARBA00046792"/>
    </source>
</evidence>
<evidence type="ECO:0000313" key="17">
    <source>
        <dbReference type="EMBL" id="MFC3150787.1"/>
    </source>
</evidence>
<evidence type="ECO:0000256" key="6">
    <source>
        <dbReference type="ARBA" id="ARBA00022723"/>
    </source>
</evidence>
<dbReference type="PROSITE" id="PS51784">
    <property type="entry name" value="EXOI_SH3"/>
    <property type="match status" value="1"/>
</dbReference>
<dbReference type="PIRSF" id="PIRSF000977">
    <property type="entry name" value="Exodeoxyribonuclease_I"/>
    <property type="match status" value="1"/>
</dbReference>
<dbReference type="Pfam" id="PF26016">
    <property type="entry name" value="ExoI_C"/>
    <property type="match status" value="1"/>
</dbReference>
<dbReference type="SMART" id="SM00479">
    <property type="entry name" value="EXOIII"/>
    <property type="match status" value="1"/>
</dbReference>
<evidence type="ECO:0000256" key="3">
    <source>
        <dbReference type="ARBA" id="ARBA00012108"/>
    </source>
</evidence>
<keyword evidence="11" id="KW-0238">DNA-binding</keyword>
<dbReference type="InterPro" id="IPR012337">
    <property type="entry name" value="RNaseH-like_sf"/>
</dbReference>
<dbReference type="EC" id="3.1.11.1" evidence="3 14"/>
<evidence type="ECO:0000259" key="15">
    <source>
        <dbReference type="PROSITE" id="PS51784"/>
    </source>
</evidence>
<sequence length="480" mass="55278">MSYQGTFYWYDYETFGADARVDRISQFAGIRTDADLNIIGEPDMFYCRQAEDYLPDPIACLVTGITPQQANREGLSEVEFARRVHDRFSEPGTCVLGYNSIRFDDEFTRNLFYRNFIDPYAREYKNGNSRWDLIDVVRLTHALRPEGIEWPKKEDGTTSFRLEELTVANGIVHENAHDALSDVYATIAMAKLIKDRVPKLFDYAFSLRSKQTVFDALAVGSNKPVLHISSMFGAERGCMALVLPLCADQTNANAIHSIDLSFDPDQLEGLSVEEIQRRVFTSQQELGETPRIPFKTIHANKSPMVVAAKMMTSELAEKWGHDLNLCRQHWKKWQSKTHLLPIIQQAFAFEGSEETDVDRMIYSGFFPRRDKEAMDYIGRSDIEQLDPTSFSFQDVRCPELLFRCRARSFPDALSDEERMKWEQHKYRALMEEGYGAPRCLANYPELLNKAHVEFQDRADAQFLLEELMLYAQSIAPFDAF</sequence>
<evidence type="ECO:0000313" key="18">
    <source>
        <dbReference type="Proteomes" id="UP001595476"/>
    </source>
</evidence>
<comment type="cofactor">
    <cofactor evidence="2">
        <name>Mg(2+)</name>
        <dbReference type="ChEBI" id="CHEBI:18420"/>
    </cofactor>
</comment>
<dbReference type="EMBL" id="JBHRSZ010000002">
    <property type="protein sequence ID" value="MFC3150787.1"/>
    <property type="molecule type" value="Genomic_DNA"/>
</dbReference>
<accession>A0ABV7HGH1</accession>
<organism evidence="17 18">
    <name type="scientific">Litoribrevibacter euphylliae</name>
    <dbReference type="NCBI Taxonomy" id="1834034"/>
    <lineage>
        <taxon>Bacteria</taxon>
        <taxon>Pseudomonadati</taxon>
        <taxon>Pseudomonadota</taxon>
        <taxon>Gammaproteobacteria</taxon>
        <taxon>Oceanospirillales</taxon>
        <taxon>Oceanospirillaceae</taxon>
        <taxon>Litoribrevibacter</taxon>
    </lineage>
</organism>
<evidence type="ECO:0000256" key="7">
    <source>
        <dbReference type="ARBA" id="ARBA00022763"/>
    </source>
</evidence>
<dbReference type="CDD" id="cd06138">
    <property type="entry name" value="ExoI_N"/>
    <property type="match status" value="1"/>
</dbReference>
<evidence type="ECO:0000256" key="2">
    <source>
        <dbReference type="ARBA" id="ARBA00001946"/>
    </source>
</evidence>
<reference evidence="18" key="1">
    <citation type="journal article" date="2019" name="Int. J. Syst. Evol. Microbiol.">
        <title>The Global Catalogue of Microorganisms (GCM) 10K type strain sequencing project: providing services to taxonomists for standard genome sequencing and annotation.</title>
        <authorList>
            <consortium name="The Broad Institute Genomics Platform"/>
            <consortium name="The Broad Institute Genome Sequencing Center for Infectious Disease"/>
            <person name="Wu L."/>
            <person name="Ma J."/>
        </authorList>
    </citation>
    <scope>NUCLEOTIDE SEQUENCE [LARGE SCALE GENOMIC DNA]</scope>
    <source>
        <strain evidence="18">KCTC 52438</strain>
    </source>
</reference>
<dbReference type="NCBIfam" id="NF008746">
    <property type="entry name" value="PRK11779.1"/>
    <property type="match status" value="1"/>
</dbReference>
<dbReference type="PROSITE" id="PS51785">
    <property type="entry name" value="EXOI_C"/>
    <property type="match status" value="1"/>
</dbReference>
<dbReference type="InterPro" id="IPR013520">
    <property type="entry name" value="Ribonucl_H"/>
</dbReference>
<gene>
    <name evidence="17" type="primary">sbcB</name>
    <name evidence="17" type="ORF">ACFOEK_07095</name>
</gene>
<evidence type="ECO:0000256" key="14">
    <source>
        <dbReference type="PIRNR" id="PIRNR000977"/>
    </source>
</evidence>
<name>A0ABV7HGH1_9GAMM</name>
<protein>
    <recommendedName>
        <fullName evidence="4 14">Exodeoxyribonuclease I</fullName>
        <ecNumber evidence="3 14">3.1.11.1</ecNumber>
    </recommendedName>
</protein>
<dbReference type="Gene3D" id="1.10.287.1240">
    <property type="match status" value="1"/>
</dbReference>
<dbReference type="InterPro" id="IPR013620">
    <property type="entry name" value="Exonuc_1_SH3"/>
</dbReference>